<dbReference type="InterPro" id="IPR001734">
    <property type="entry name" value="Na/solute_symporter"/>
</dbReference>
<evidence type="ECO:0000256" key="1">
    <source>
        <dbReference type="ARBA" id="ARBA00004141"/>
    </source>
</evidence>
<feature type="transmembrane region" description="Helical" evidence="7">
    <location>
        <begin position="417"/>
        <end position="438"/>
    </location>
</feature>
<dbReference type="EMBL" id="JAENIL010000045">
    <property type="protein sequence ID" value="MBK1879339.1"/>
    <property type="molecule type" value="Genomic_DNA"/>
</dbReference>
<feature type="transmembrane region" description="Helical" evidence="7">
    <location>
        <begin position="270"/>
        <end position="291"/>
    </location>
</feature>
<keyword evidence="5 7" id="KW-0472">Membrane</keyword>
<sequence length="528" mass="57714">MYIDLVVVVVYLVAVTIFGLWVGRNSGKDKESYFLGGKSFGWVLIGFSLFATNISIGPFVGGSGLAGKAGLAQINPELLGGLMLSVSALIFIPLFIKSSIYTIPQFLELRFNKTSKLLFGGLFACQFVFSMPLAMYTGSIAILELFEFPVTEENIRWVSLLIVLTVGSYSVIGGLKAVVVTDFVQVVIMLVGGFAVFGVGLYKIGGFSGLYEAAGAKQFELLRPSDDEYFPWTAVIPGQMLHSAFFAFCSIQILQRALGAKNINSAQNGLLLGGFLKMLGIFLFTLPGIIGAQLYPEVASDSLYATMIREFLPVGLSGLVLAGMLAALMSSQDSGINAMSAVVALDVWPVFRKNATEKEAVMVGKLFAGSVLVWGILAAPFFKDFPEGIYSMILKIAGYMILPTGVCYLVGRYVRRVNGAGAVVTLGIGLVLNVYYVMASTIPELRFLLPDWMANLHFYELYPFMVIFLTVILVGVSLLTPPPEPEKLVCLEKPRAEIDTGAPTPWYRRFHFWWMVYLVAFVSLYIVF</sequence>
<dbReference type="GO" id="GO:0005886">
    <property type="term" value="C:plasma membrane"/>
    <property type="evidence" value="ECO:0007669"/>
    <property type="project" value="TreeGrafter"/>
</dbReference>
<feature type="transmembrane region" description="Helical" evidence="7">
    <location>
        <begin position="117"/>
        <end position="143"/>
    </location>
</feature>
<comment type="caution">
    <text evidence="8">The sequence shown here is derived from an EMBL/GenBank/DDBJ whole genome shotgun (WGS) entry which is preliminary data.</text>
</comment>
<feature type="transmembrane region" description="Helical" evidence="7">
    <location>
        <begin position="311"/>
        <end position="329"/>
    </location>
</feature>
<feature type="transmembrane region" description="Helical" evidence="7">
    <location>
        <begin position="155"/>
        <end position="172"/>
    </location>
</feature>
<feature type="transmembrane region" description="Helical" evidence="7">
    <location>
        <begin position="229"/>
        <end position="249"/>
    </location>
</feature>
<dbReference type="NCBIfam" id="TIGR00813">
    <property type="entry name" value="sss"/>
    <property type="match status" value="1"/>
</dbReference>
<protein>
    <submittedName>
        <fullName evidence="8">Sodium/solute symporter</fullName>
    </submittedName>
</protein>
<evidence type="ECO:0000256" key="4">
    <source>
        <dbReference type="ARBA" id="ARBA00022989"/>
    </source>
</evidence>
<reference evidence="8" key="1">
    <citation type="submission" date="2021-01" db="EMBL/GenBank/DDBJ databases">
        <title>Modified the classification status of verrucomicrobia.</title>
        <authorList>
            <person name="Feng X."/>
        </authorList>
    </citation>
    <scope>NUCLEOTIDE SEQUENCE</scope>
    <source>
        <strain evidence="8">KCTC 13126</strain>
    </source>
</reference>
<dbReference type="Proteomes" id="UP000617628">
    <property type="component" value="Unassembled WGS sequence"/>
</dbReference>
<keyword evidence="3 7" id="KW-0812">Transmembrane</keyword>
<dbReference type="AlphaFoldDB" id="A0A934S4R2"/>
<keyword evidence="9" id="KW-1185">Reference proteome</keyword>
<keyword evidence="4 7" id="KW-1133">Transmembrane helix</keyword>
<evidence type="ECO:0000313" key="8">
    <source>
        <dbReference type="EMBL" id="MBK1879339.1"/>
    </source>
</evidence>
<feature type="transmembrane region" description="Helical" evidence="7">
    <location>
        <begin position="179"/>
        <end position="202"/>
    </location>
</feature>
<dbReference type="GO" id="GO:0005412">
    <property type="term" value="F:D-glucose:sodium symporter activity"/>
    <property type="evidence" value="ECO:0007669"/>
    <property type="project" value="TreeGrafter"/>
</dbReference>
<dbReference type="Gene3D" id="1.20.1730.10">
    <property type="entry name" value="Sodium/glucose cotransporter"/>
    <property type="match status" value="1"/>
</dbReference>
<evidence type="ECO:0000256" key="2">
    <source>
        <dbReference type="ARBA" id="ARBA00006434"/>
    </source>
</evidence>
<feature type="transmembrane region" description="Helical" evidence="7">
    <location>
        <begin position="510"/>
        <end position="527"/>
    </location>
</feature>
<dbReference type="RefSeq" id="WP_200357552.1">
    <property type="nucleotide sequence ID" value="NZ_JAENIL010000045.1"/>
</dbReference>
<feature type="transmembrane region" description="Helical" evidence="7">
    <location>
        <begin position="6"/>
        <end position="23"/>
    </location>
</feature>
<comment type="similarity">
    <text evidence="2 6">Belongs to the sodium:solute symporter (SSF) (TC 2.A.21) family.</text>
</comment>
<feature type="transmembrane region" description="Helical" evidence="7">
    <location>
        <begin position="43"/>
        <end position="66"/>
    </location>
</feature>
<evidence type="ECO:0000256" key="6">
    <source>
        <dbReference type="RuleBase" id="RU362091"/>
    </source>
</evidence>
<evidence type="ECO:0000256" key="7">
    <source>
        <dbReference type="SAM" id="Phobius"/>
    </source>
</evidence>
<name>A0A934S4R2_9BACT</name>
<dbReference type="PANTHER" id="PTHR11819">
    <property type="entry name" value="SOLUTE CARRIER FAMILY 5"/>
    <property type="match status" value="1"/>
</dbReference>
<accession>A0A934S4R2</accession>
<feature type="transmembrane region" description="Helical" evidence="7">
    <location>
        <begin position="388"/>
        <end position="410"/>
    </location>
</feature>
<evidence type="ECO:0000256" key="3">
    <source>
        <dbReference type="ARBA" id="ARBA00022692"/>
    </source>
</evidence>
<evidence type="ECO:0000256" key="5">
    <source>
        <dbReference type="ARBA" id="ARBA00023136"/>
    </source>
</evidence>
<dbReference type="PANTHER" id="PTHR11819:SF195">
    <property type="entry name" value="SODIUM_GLUCOSE COTRANSPORTER 4"/>
    <property type="match status" value="1"/>
</dbReference>
<comment type="subcellular location">
    <subcellularLocation>
        <location evidence="1">Membrane</location>
        <topology evidence="1">Multi-pass membrane protein</topology>
    </subcellularLocation>
</comment>
<dbReference type="PROSITE" id="PS50283">
    <property type="entry name" value="NA_SOLUT_SYMP_3"/>
    <property type="match status" value="1"/>
</dbReference>
<feature type="transmembrane region" description="Helical" evidence="7">
    <location>
        <begin position="458"/>
        <end position="479"/>
    </location>
</feature>
<gene>
    <name evidence="8" type="ORF">JIN87_20800</name>
</gene>
<dbReference type="Pfam" id="PF00474">
    <property type="entry name" value="SSF"/>
    <property type="match status" value="1"/>
</dbReference>
<proteinExistence type="inferred from homology"/>
<organism evidence="8 9">
    <name type="scientific">Pelagicoccus mobilis</name>
    <dbReference type="NCBI Taxonomy" id="415221"/>
    <lineage>
        <taxon>Bacteria</taxon>
        <taxon>Pseudomonadati</taxon>
        <taxon>Verrucomicrobiota</taxon>
        <taxon>Opitutia</taxon>
        <taxon>Puniceicoccales</taxon>
        <taxon>Pelagicoccaceae</taxon>
        <taxon>Pelagicoccus</taxon>
    </lineage>
</organism>
<feature type="transmembrane region" description="Helical" evidence="7">
    <location>
        <begin position="362"/>
        <end position="382"/>
    </location>
</feature>
<evidence type="ECO:0000313" key="9">
    <source>
        <dbReference type="Proteomes" id="UP000617628"/>
    </source>
</evidence>
<dbReference type="InterPro" id="IPR038377">
    <property type="entry name" value="Na/Glc_symporter_sf"/>
</dbReference>
<feature type="transmembrane region" description="Helical" evidence="7">
    <location>
        <begin position="78"/>
        <end position="96"/>
    </location>
</feature>